<dbReference type="InterPro" id="IPR040044">
    <property type="entry name" value="SRR1L"/>
</dbReference>
<feature type="domain" description="SRR1-like" evidence="3">
    <location>
        <begin position="112"/>
        <end position="323"/>
    </location>
</feature>
<evidence type="ECO:0000313" key="4">
    <source>
        <dbReference type="EMBL" id="SGY73364.1"/>
    </source>
</evidence>
<comment type="similarity">
    <text evidence="1">Belongs to the SRR1 family.</text>
</comment>
<evidence type="ECO:0000259" key="3">
    <source>
        <dbReference type="Pfam" id="PF07985"/>
    </source>
</evidence>
<organism evidence="4 5">
    <name type="scientific">Microbotryum silenes-dioicae</name>
    <dbReference type="NCBI Taxonomy" id="796604"/>
    <lineage>
        <taxon>Eukaryota</taxon>
        <taxon>Fungi</taxon>
        <taxon>Dikarya</taxon>
        <taxon>Basidiomycota</taxon>
        <taxon>Pucciniomycotina</taxon>
        <taxon>Microbotryomycetes</taxon>
        <taxon>Microbotryales</taxon>
        <taxon>Microbotryaceae</taxon>
        <taxon>Microbotryum</taxon>
    </lineage>
</organism>
<dbReference type="EMBL" id="FQNC01000047">
    <property type="protein sequence ID" value="SGY73364.1"/>
    <property type="molecule type" value="Genomic_DNA"/>
</dbReference>
<protein>
    <submittedName>
        <fullName evidence="4">BQ5605_C005g03286 protein</fullName>
    </submittedName>
</protein>
<accession>A0A2X0N4A3</accession>
<dbReference type="InterPro" id="IPR012942">
    <property type="entry name" value="SRR1-like"/>
</dbReference>
<evidence type="ECO:0000256" key="1">
    <source>
        <dbReference type="ARBA" id="ARBA00009856"/>
    </source>
</evidence>
<dbReference type="GO" id="GO:0005737">
    <property type="term" value="C:cytoplasm"/>
    <property type="evidence" value="ECO:0007669"/>
    <property type="project" value="TreeGrafter"/>
</dbReference>
<evidence type="ECO:0000256" key="2">
    <source>
        <dbReference type="SAM" id="MobiDB-lite"/>
    </source>
</evidence>
<name>A0A2X0N4A3_9BASI</name>
<keyword evidence="5" id="KW-1185">Reference proteome</keyword>
<evidence type="ECO:0000313" key="5">
    <source>
        <dbReference type="Proteomes" id="UP000249464"/>
    </source>
</evidence>
<gene>
    <name evidence="4" type="primary">BQ5605_C005g03286</name>
    <name evidence="4" type="ORF">BQ5605_C005G03286</name>
</gene>
<reference evidence="4 5" key="1">
    <citation type="submission" date="2016-11" db="EMBL/GenBank/DDBJ databases">
        <authorList>
            <person name="Jaros S."/>
            <person name="Januszkiewicz K."/>
            <person name="Wedrychowicz H."/>
        </authorList>
    </citation>
    <scope>NUCLEOTIDE SEQUENCE [LARGE SCALE GENOMIC DNA]</scope>
</reference>
<dbReference type="PANTHER" id="PTHR28626:SF3">
    <property type="entry name" value="SRR1-LIKE PROTEIN"/>
    <property type="match status" value="1"/>
</dbReference>
<dbReference type="PANTHER" id="PTHR28626">
    <property type="entry name" value="SRR1-LIKE PROTEIN"/>
    <property type="match status" value="1"/>
</dbReference>
<sequence length="375" mass="41793">MIAERMHGDSQKDQDTFTPVTYKKKARNATPNGGGLPLPGQRNSTPRTASSSSTRGKGKGKSVIVRERTLAERIEGRRTTFVTSKYLEQCKSLLRNALDHDRPIASTSQSTACPTPTCAVCLGLGTLTDSPKSQEQYLLLEALQDELGTLLTKPTEVYDPVFDPQDIEYLVARGLLPLQTEHDLIFDTPTLLYMPHCPRSLFDLVLERSWSRKGLKNLIILGNRLEMYDDPYVMDRGDSLRSRKVILKGTHLSRRHASATSSAKSPFIARAGQPFFGVSLIPACLGNDLIRCLPLHTAPLFTAIPLPPTKDHFQAFNDLALQWIPLERLDQIPDNFFDKALPPSIHNDRLENGHEKAVHSLKGDHLSEALERVIL</sequence>
<feature type="region of interest" description="Disordered" evidence="2">
    <location>
        <begin position="1"/>
        <end position="63"/>
    </location>
</feature>
<dbReference type="Proteomes" id="UP000249464">
    <property type="component" value="Unassembled WGS sequence"/>
</dbReference>
<dbReference type="AlphaFoldDB" id="A0A2X0N4A3"/>
<dbReference type="Pfam" id="PF07985">
    <property type="entry name" value="SRR1"/>
    <property type="match status" value="1"/>
</dbReference>
<dbReference type="GO" id="GO:0005634">
    <property type="term" value="C:nucleus"/>
    <property type="evidence" value="ECO:0007669"/>
    <property type="project" value="TreeGrafter"/>
</dbReference>
<proteinExistence type="inferred from homology"/>
<feature type="compositionally biased region" description="Low complexity" evidence="2">
    <location>
        <begin position="42"/>
        <end position="55"/>
    </location>
</feature>
<feature type="compositionally biased region" description="Basic and acidic residues" evidence="2">
    <location>
        <begin position="1"/>
        <end position="15"/>
    </location>
</feature>